<feature type="transmembrane region" description="Helical" evidence="2">
    <location>
        <begin position="202"/>
        <end position="221"/>
    </location>
</feature>
<gene>
    <name evidence="3" type="ORF">BRAFLDRAFT_71041</name>
</gene>
<feature type="region of interest" description="Disordered" evidence="1">
    <location>
        <begin position="1"/>
        <end position="41"/>
    </location>
</feature>
<reference evidence="3" key="1">
    <citation type="journal article" date="2008" name="Nature">
        <title>The amphioxus genome and the evolution of the chordate karyotype.</title>
        <authorList>
            <consortium name="US DOE Joint Genome Institute (JGI-PGF)"/>
            <person name="Putnam N.H."/>
            <person name="Butts T."/>
            <person name="Ferrier D.E.K."/>
            <person name="Furlong R.F."/>
            <person name="Hellsten U."/>
            <person name="Kawashima T."/>
            <person name="Robinson-Rechavi M."/>
            <person name="Shoguchi E."/>
            <person name="Terry A."/>
            <person name="Yu J.-K."/>
            <person name="Benito-Gutierrez E.L."/>
            <person name="Dubchak I."/>
            <person name="Garcia-Fernandez J."/>
            <person name="Gibson-Brown J.J."/>
            <person name="Grigoriev I.V."/>
            <person name="Horton A.C."/>
            <person name="de Jong P.J."/>
            <person name="Jurka J."/>
            <person name="Kapitonov V.V."/>
            <person name="Kohara Y."/>
            <person name="Kuroki Y."/>
            <person name="Lindquist E."/>
            <person name="Lucas S."/>
            <person name="Osoegawa K."/>
            <person name="Pennacchio L.A."/>
            <person name="Salamov A.A."/>
            <person name="Satou Y."/>
            <person name="Sauka-Spengler T."/>
            <person name="Schmutz J."/>
            <person name="Shin-I T."/>
            <person name="Toyoda A."/>
            <person name="Bronner-Fraser M."/>
            <person name="Fujiyama A."/>
            <person name="Holland L.Z."/>
            <person name="Holland P.W.H."/>
            <person name="Satoh N."/>
            <person name="Rokhsar D.S."/>
        </authorList>
    </citation>
    <scope>NUCLEOTIDE SEQUENCE [LARGE SCALE GENOMIC DNA]</scope>
    <source>
        <strain evidence="3">S238N-H82</strain>
        <tissue evidence="3">Testes</tissue>
    </source>
</reference>
<name>C3ZGT6_BRAFL</name>
<dbReference type="AlphaFoldDB" id="C3ZGT6"/>
<proteinExistence type="predicted"/>
<keyword evidence="2" id="KW-0812">Transmembrane</keyword>
<evidence type="ECO:0000256" key="2">
    <source>
        <dbReference type="SAM" id="Phobius"/>
    </source>
</evidence>
<feature type="transmembrane region" description="Helical" evidence="2">
    <location>
        <begin position="228"/>
        <end position="251"/>
    </location>
</feature>
<evidence type="ECO:0000313" key="3">
    <source>
        <dbReference type="EMBL" id="EEN48312.1"/>
    </source>
</evidence>
<dbReference type="InParanoid" id="C3ZGT6"/>
<keyword evidence="2" id="KW-0472">Membrane</keyword>
<evidence type="ECO:0000256" key="1">
    <source>
        <dbReference type="SAM" id="MobiDB-lite"/>
    </source>
</evidence>
<organism>
    <name type="scientific">Branchiostoma floridae</name>
    <name type="common">Florida lancelet</name>
    <name type="synonym">Amphioxus</name>
    <dbReference type="NCBI Taxonomy" id="7739"/>
    <lineage>
        <taxon>Eukaryota</taxon>
        <taxon>Metazoa</taxon>
        <taxon>Chordata</taxon>
        <taxon>Cephalochordata</taxon>
        <taxon>Leptocardii</taxon>
        <taxon>Amphioxiformes</taxon>
        <taxon>Branchiostomatidae</taxon>
        <taxon>Branchiostoma</taxon>
    </lineage>
</organism>
<dbReference type="eggNOG" id="ENOG502SYN2">
    <property type="taxonomic scope" value="Eukaryota"/>
</dbReference>
<dbReference type="EMBL" id="GG666620">
    <property type="protein sequence ID" value="EEN48312.1"/>
    <property type="molecule type" value="Genomic_DNA"/>
</dbReference>
<sequence length="704" mass="77118">MADGTERQPLPGSEGQIPPPDLEMEAQELQPGQVGEGGRQPVVHGDHHYEQMGQLSLQTPGQGNQVPQQTPPVQHGQLVPRVPVQGYPFPQQAPSLQHGDHHYRQTGVLQTPQFPQQAAPLQLYHPSQQGYSAPTAMIHRYRGFPMAPQPAGQVHYNVPPPGPEAANIGGPPALQMGVGVGQVGGVFGGATIRIQDQAIAKGGLAGALVGAAAAAGAFAAGKVTESPAAIVGAGLAAGVATGLTTLAAFYLSNKQQTEEAIRRVVERERHVQVEGIEEGSLLVRVKFLTLAGYWVMRSLNERIHAGTDRTCLQLLLEDELQRVGWTGPIQVGLEGWWFAEEEGQEEEEEAAGMEQEERWEWAGMEQEERWEWAEMGDKQPVPPSVTTEGDSGLPEDVSSVAAMSISSAGEVEDGPLKPYRARLQKHKDSPTAQRLIKACRSWEEGAETLTNSGFTDMAGVKSLVLGFMQHDMATPSFTNTVLYDQSWLNLNKDQLKQLTASQLQADPTDSTCLLLTALQLPFGDSRVQTLQQVVDAVLQHGPGDWLYQHLHYIYLYLGWAIWKACPQSPQPKPTMMSKLFKRSDLPTTNLSALAKALSATASSLMYKQDHLDTVYLTALLSKEVSETEAIRQFEHFLRLAPECDLGVPLAHYLLATLYGHQQDRQKVIHHFTRGQQTEANRLPVFVQVSRSIKDPARKAYDPYN</sequence>
<accession>C3ZGT6</accession>
<protein>
    <submittedName>
        <fullName evidence="3">Uncharacterized protein</fullName>
    </submittedName>
</protein>
<keyword evidence="2" id="KW-1133">Transmembrane helix</keyword>